<evidence type="ECO:0000259" key="9">
    <source>
        <dbReference type="PROSITE" id="PS51312"/>
    </source>
</evidence>
<evidence type="ECO:0000313" key="11">
    <source>
        <dbReference type="Proteomes" id="UP001318040"/>
    </source>
</evidence>
<dbReference type="CTD" id="7251"/>
<dbReference type="KEGG" id="pmrn:116958637"/>
<evidence type="ECO:0000256" key="2">
    <source>
        <dbReference type="ARBA" id="ARBA00009594"/>
    </source>
</evidence>
<evidence type="ECO:0000256" key="5">
    <source>
        <dbReference type="ARBA" id="ARBA00022927"/>
    </source>
</evidence>
<dbReference type="AlphaFoldDB" id="A0AAJ7XJZ7"/>
<protein>
    <submittedName>
        <fullName evidence="12">LOW QUALITY PROTEIN: tumor susceptibility gene 101 protein-like</fullName>
    </submittedName>
</protein>
<accession>A0AAJ7XJZ7</accession>
<dbReference type="Pfam" id="PF09454">
    <property type="entry name" value="Vps23_core"/>
    <property type="match status" value="1"/>
</dbReference>
<dbReference type="SUPFAM" id="SSF140111">
    <property type="entry name" value="Endosomal sorting complex assembly domain"/>
    <property type="match status" value="1"/>
</dbReference>
<keyword evidence="6" id="KW-0175">Coiled coil</keyword>
<dbReference type="PANTHER" id="PTHR23306">
    <property type="entry name" value="TUMOR SUSCEPTIBILITY GENE 101 PROTEIN-RELATED"/>
    <property type="match status" value="1"/>
</dbReference>
<dbReference type="GO" id="GO:0008333">
    <property type="term" value="P:endosome to lysosome transport"/>
    <property type="evidence" value="ECO:0007669"/>
    <property type="project" value="TreeGrafter"/>
</dbReference>
<evidence type="ECO:0000256" key="8">
    <source>
        <dbReference type="SAM" id="MobiDB-lite"/>
    </source>
</evidence>
<dbReference type="Pfam" id="PF05743">
    <property type="entry name" value="UEV"/>
    <property type="match status" value="1"/>
</dbReference>
<dbReference type="PROSITE" id="PS51322">
    <property type="entry name" value="UEV"/>
    <property type="match status" value="1"/>
</dbReference>
<evidence type="ECO:0000256" key="7">
    <source>
        <dbReference type="PROSITE-ProRule" id="PRU00644"/>
    </source>
</evidence>
<dbReference type="GO" id="GO:0000813">
    <property type="term" value="C:ESCRT I complex"/>
    <property type="evidence" value="ECO:0007669"/>
    <property type="project" value="TreeGrafter"/>
</dbReference>
<evidence type="ECO:0000256" key="6">
    <source>
        <dbReference type="ARBA" id="ARBA00023054"/>
    </source>
</evidence>
<comment type="subcellular location">
    <subcellularLocation>
        <location evidence="1">Endosome</location>
    </subcellularLocation>
</comment>
<keyword evidence="11" id="KW-1185">Reference proteome</keyword>
<proteinExistence type="inferred from homology"/>
<dbReference type="PANTHER" id="PTHR23306:SF3">
    <property type="entry name" value="TUMOR SUPPRESSOR PROTEIN 101"/>
    <property type="match status" value="1"/>
</dbReference>
<dbReference type="Gene3D" id="6.10.140.820">
    <property type="match status" value="1"/>
</dbReference>
<feature type="domain" description="UEV" evidence="10">
    <location>
        <begin position="4"/>
        <end position="146"/>
    </location>
</feature>
<name>A0AAJ7XJZ7_PETMA</name>
<sequence length="396" mass="42690">MAAPSSKALLKKIMSKYKHKDVALKDVVAVTEIFPNLIPSQDTYNFNDGSCKDLLKLSGTIPVTYRGCVYNIPVELWLLDSHPAHPPLSFVRPTASMMIRPSCRVDSNGRVYLPYLSEWGAASDVLGLVQVMCAEFGEEPPVLSLGRGVTQSAAYRPSAVGPSAGSYPAVASPVSYPACQPSVASPTVTAVYMNQPPQLPPPRSASPQVAPADSMSLLSRSGTVTQEHLHASLVSAIVDQLRRREQEAQGRAQAELAALRRTQSELSSGRDRLGFLLNTLAHEMAQVDHWLEAVRAGGEVAHGRPAPGPAERRGDDGGEVDAGVRTPTPLHGQIVELHAQDGAIEDTAFQLGEAMRCNVVELDAFLKHVRLLARRQFLVRALMLKARRAAGLTEVC</sequence>
<evidence type="ECO:0000256" key="1">
    <source>
        <dbReference type="ARBA" id="ARBA00004177"/>
    </source>
</evidence>
<keyword evidence="4" id="KW-0967">Endosome</keyword>
<dbReference type="PROSITE" id="PS51312">
    <property type="entry name" value="SB"/>
    <property type="match status" value="1"/>
</dbReference>
<dbReference type="Gene3D" id="3.10.110.10">
    <property type="entry name" value="Ubiquitin Conjugating Enzyme"/>
    <property type="match status" value="1"/>
</dbReference>
<dbReference type="InterPro" id="IPR052070">
    <property type="entry name" value="ESCRT-I_UEV_domain"/>
</dbReference>
<dbReference type="InterPro" id="IPR037202">
    <property type="entry name" value="ESCRT_assembly_dom"/>
</dbReference>
<dbReference type="GO" id="GO:0015031">
    <property type="term" value="P:protein transport"/>
    <property type="evidence" value="ECO:0007669"/>
    <property type="project" value="UniProtKB-UniRule"/>
</dbReference>
<dbReference type="RefSeq" id="XP_032837261.1">
    <property type="nucleotide sequence ID" value="XM_032981370.1"/>
</dbReference>
<feature type="region of interest" description="Disordered" evidence="8">
    <location>
        <begin position="300"/>
        <end position="322"/>
    </location>
</feature>
<reference evidence="12" key="1">
    <citation type="submission" date="2025-08" db="UniProtKB">
        <authorList>
            <consortium name="RefSeq"/>
        </authorList>
    </citation>
    <scope>IDENTIFICATION</scope>
    <source>
        <tissue evidence="12">Sperm</tissue>
    </source>
</reference>
<comment type="similarity">
    <text evidence="2">Belongs to the ubiquitin-conjugating enzyme family. UEV subfamily.</text>
</comment>
<keyword evidence="5 7" id="KW-0653">Protein transport</keyword>
<dbReference type="CDD" id="cd11685">
    <property type="entry name" value="UEV_TSG101-like"/>
    <property type="match status" value="1"/>
</dbReference>
<dbReference type="Gene3D" id="6.10.250.370">
    <property type="match status" value="1"/>
</dbReference>
<gene>
    <name evidence="12" type="primary">LOC116958637</name>
</gene>
<feature type="domain" description="SB" evidence="9">
    <location>
        <begin position="328"/>
        <end position="396"/>
    </location>
</feature>
<evidence type="ECO:0000256" key="3">
    <source>
        <dbReference type="ARBA" id="ARBA00022448"/>
    </source>
</evidence>
<organism evidence="11 12">
    <name type="scientific">Petromyzon marinus</name>
    <name type="common">Sea lamprey</name>
    <dbReference type="NCBI Taxonomy" id="7757"/>
    <lineage>
        <taxon>Eukaryota</taxon>
        <taxon>Metazoa</taxon>
        <taxon>Chordata</taxon>
        <taxon>Craniata</taxon>
        <taxon>Vertebrata</taxon>
        <taxon>Cyclostomata</taxon>
        <taxon>Hyperoartia</taxon>
        <taxon>Petromyzontiformes</taxon>
        <taxon>Petromyzontidae</taxon>
        <taxon>Petromyzon</taxon>
    </lineage>
</organism>
<dbReference type="SUPFAM" id="SSF54495">
    <property type="entry name" value="UBC-like"/>
    <property type="match status" value="1"/>
</dbReference>
<evidence type="ECO:0000313" key="12">
    <source>
        <dbReference type="RefSeq" id="XP_032837261.1"/>
    </source>
</evidence>
<evidence type="ECO:0000259" key="10">
    <source>
        <dbReference type="PROSITE" id="PS51322"/>
    </source>
</evidence>
<dbReference type="GO" id="GO:0043130">
    <property type="term" value="F:ubiquitin binding"/>
    <property type="evidence" value="ECO:0007669"/>
    <property type="project" value="TreeGrafter"/>
</dbReference>
<keyword evidence="3 7" id="KW-0813">Transport</keyword>
<evidence type="ECO:0000256" key="4">
    <source>
        <dbReference type="ARBA" id="ARBA00022753"/>
    </source>
</evidence>
<dbReference type="InterPro" id="IPR016135">
    <property type="entry name" value="UBQ-conjugating_enzyme/RWD"/>
</dbReference>
<dbReference type="Proteomes" id="UP001318040">
    <property type="component" value="Chromosome 80"/>
</dbReference>
<dbReference type="InterPro" id="IPR017916">
    <property type="entry name" value="SB_dom"/>
</dbReference>
<dbReference type="InterPro" id="IPR008883">
    <property type="entry name" value="UEV_N"/>
</dbReference>